<reference evidence="1 2" key="1">
    <citation type="submission" date="2024-10" db="EMBL/GenBank/DDBJ databases">
        <title>The Natural Products Discovery Center: Release of the First 8490 Sequenced Strains for Exploring Actinobacteria Biosynthetic Diversity.</title>
        <authorList>
            <person name="Kalkreuter E."/>
            <person name="Kautsar S.A."/>
            <person name="Yang D."/>
            <person name="Bader C.D."/>
            <person name="Teijaro C.N."/>
            <person name="Fluegel L."/>
            <person name="Davis C.M."/>
            <person name="Simpson J.R."/>
            <person name="Lauterbach L."/>
            <person name="Steele A.D."/>
            <person name="Gui C."/>
            <person name="Meng S."/>
            <person name="Li G."/>
            <person name="Viehrig K."/>
            <person name="Ye F."/>
            <person name="Su P."/>
            <person name="Kiefer A.F."/>
            <person name="Nichols A."/>
            <person name="Cepeda A.J."/>
            <person name="Yan W."/>
            <person name="Fan B."/>
            <person name="Jiang Y."/>
            <person name="Adhikari A."/>
            <person name="Zheng C.-J."/>
            <person name="Schuster L."/>
            <person name="Cowan T.M."/>
            <person name="Smanski M.J."/>
            <person name="Chevrette M.G."/>
            <person name="De Carvalho L.P.S."/>
            <person name="Shen B."/>
        </authorList>
    </citation>
    <scope>NUCLEOTIDE SEQUENCE [LARGE SCALE GENOMIC DNA]</scope>
    <source>
        <strain evidence="1 2">NPDC048229</strain>
    </source>
</reference>
<dbReference type="EMBL" id="JBICZW010000011">
    <property type="protein sequence ID" value="MFG3191039.1"/>
    <property type="molecule type" value="Genomic_DNA"/>
</dbReference>
<accession>A0ABW7BU48</accession>
<dbReference type="RefSeq" id="WP_392883005.1">
    <property type="nucleotide sequence ID" value="NZ_JBICZW010000011.1"/>
</dbReference>
<sequence length="266" mass="28714">MRGRQDLADALDAELMKRLLPTTAVSALREWLAGAGAPCTAGAGAHAVTYTPARWSGIEPWPVRLRERTHTGNASISRAQVAAVVRKAVQEGDLPQALVASYVWGQGRTGFGPHRLKEILAEPNLPEALSEADTALRGEGAAAAYRVLYREVRGLGPAFFTKLLYFLDLGMDTSSTPRALILDQRVAQTVRIHATRIGVETGVTSAPAVSAWVWSNGGWTPHRYEIYLHWIDAAAEQLAASGIGWPGSSPDLLELALFDRAWDPAV</sequence>
<dbReference type="InterPro" id="IPR048868">
    <property type="entry name" value="OGG-like_put"/>
</dbReference>
<evidence type="ECO:0000313" key="1">
    <source>
        <dbReference type="EMBL" id="MFG3191039.1"/>
    </source>
</evidence>
<name>A0ABW7BU48_9ACTN</name>
<gene>
    <name evidence="1" type="ORF">ACGFYS_19105</name>
</gene>
<proteinExistence type="predicted"/>
<evidence type="ECO:0000313" key="2">
    <source>
        <dbReference type="Proteomes" id="UP001604282"/>
    </source>
</evidence>
<comment type="caution">
    <text evidence="1">The sequence shown here is derived from an EMBL/GenBank/DDBJ whole genome shotgun (WGS) entry which is preliminary data.</text>
</comment>
<protein>
    <submittedName>
        <fullName evidence="1">Uncharacterized protein</fullName>
    </submittedName>
</protein>
<keyword evidence="2" id="KW-1185">Reference proteome</keyword>
<dbReference type="Pfam" id="PF21790">
    <property type="entry name" value="OGG"/>
    <property type="match status" value="1"/>
</dbReference>
<organism evidence="1 2">
    <name type="scientific">Streptomyces omiyaensis</name>
    <dbReference type="NCBI Taxonomy" id="68247"/>
    <lineage>
        <taxon>Bacteria</taxon>
        <taxon>Bacillati</taxon>
        <taxon>Actinomycetota</taxon>
        <taxon>Actinomycetes</taxon>
        <taxon>Kitasatosporales</taxon>
        <taxon>Streptomycetaceae</taxon>
        <taxon>Streptomyces</taxon>
    </lineage>
</organism>
<dbReference type="Proteomes" id="UP001604282">
    <property type="component" value="Unassembled WGS sequence"/>
</dbReference>